<comment type="caution">
    <text evidence="7">The sequence shown here is derived from an EMBL/GenBank/DDBJ whole genome shotgun (WGS) entry which is preliminary data.</text>
</comment>
<dbReference type="RefSeq" id="WP_029098806.1">
    <property type="nucleotide sequence ID" value="NZ_JAPYYP010000005.1"/>
</dbReference>
<comment type="similarity">
    <text evidence="4">Belongs to the fabD family.</text>
</comment>
<dbReference type="PIRSF" id="PIRSF000446">
    <property type="entry name" value="Mct"/>
    <property type="match status" value="1"/>
</dbReference>
<dbReference type="SUPFAM" id="SSF52151">
    <property type="entry name" value="FabD/lysophospholipase-like"/>
    <property type="match status" value="1"/>
</dbReference>
<comment type="catalytic activity">
    <reaction evidence="3 4">
        <text>holo-[ACP] + malonyl-CoA = malonyl-[ACP] + CoA</text>
        <dbReference type="Rhea" id="RHEA:41792"/>
        <dbReference type="Rhea" id="RHEA-COMP:9623"/>
        <dbReference type="Rhea" id="RHEA-COMP:9685"/>
        <dbReference type="ChEBI" id="CHEBI:57287"/>
        <dbReference type="ChEBI" id="CHEBI:57384"/>
        <dbReference type="ChEBI" id="CHEBI:64479"/>
        <dbReference type="ChEBI" id="CHEBI:78449"/>
        <dbReference type="EC" id="2.3.1.39"/>
    </reaction>
</comment>
<dbReference type="GO" id="GO:0005829">
    <property type="term" value="C:cytosol"/>
    <property type="evidence" value="ECO:0007669"/>
    <property type="project" value="TreeGrafter"/>
</dbReference>
<organism evidence="7 8">
    <name type="scientific">Brevibacillus thermoruber</name>
    <dbReference type="NCBI Taxonomy" id="33942"/>
    <lineage>
        <taxon>Bacteria</taxon>
        <taxon>Bacillati</taxon>
        <taxon>Bacillota</taxon>
        <taxon>Bacilli</taxon>
        <taxon>Bacillales</taxon>
        <taxon>Paenibacillaceae</taxon>
        <taxon>Brevibacillus</taxon>
    </lineage>
</organism>
<evidence type="ECO:0000256" key="2">
    <source>
        <dbReference type="ARBA" id="ARBA00023315"/>
    </source>
</evidence>
<dbReference type="InterPro" id="IPR024925">
    <property type="entry name" value="Malonyl_CoA-ACP_transAc"/>
</dbReference>
<dbReference type="EMBL" id="JAPYYP010000005">
    <property type="protein sequence ID" value="MDA5107929.1"/>
    <property type="molecule type" value="Genomic_DNA"/>
</dbReference>
<evidence type="ECO:0000256" key="5">
    <source>
        <dbReference type="PIRSR" id="PIRSR000446-1"/>
    </source>
</evidence>
<feature type="active site" evidence="5">
    <location>
        <position position="195"/>
    </location>
</feature>
<gene>
    <name evidence="7" type="primary">mdcH</name>
    <name evidence="7" type="ORF">O3V59_06140</name>
</gene>
<reference evidence="7" key="1">
    <citation type="submission" date="2022-12" db="EMBL/GenBank/DDBJ databases">
        <title>Draft genome sequence of the thermophilic strain Brevibacillus thermoruber HT42, isolated from Los Humeros, Puebla, Mexico, with biotechnological potential.</title>
        <authorList>
            <person name="Lara Sanchez J."/>
            <person name="Solis Palacios R."/>
            <person name="Bustos Baena A.S."/>
            <person name="Ruz Baez A.E."/>
            <person name="Espinosa Luna G."/>
            <person name="Oliart Ros R.M."/>
        </authorList>
    </citation>
    <scope>NUCLEOTIDE SEQUENCE</scope>
    <source>
        <strain evidence="7">HT42</strain>
    </source>
</reference>
<dbReference type="Proteomes" id="UP001151071">
    <property type="component" value="Unassembled WGS sequence"/>
</dbReference>
<dbReference type="AlphaFoldDB" id="A0A9X3Z2S2"/>
<dbReference type="InterPro" id="IPR050858">
    <property type="entry name" value="Mal-CoA-ACP_Trans/PKS_FabD"/>
</dbReference>
<protein>
    <recommendedName>
        <fullName evidence="4">Malonyl CoA-acyl carrier protein transacylase</fullName>
        <ecNumber evidence="4">2.3.1.39</ecNumber>
    </recommendedName>
</protein>
<dbReference type="InterPro" id="IPR016036">
    <property type="entry name" value="Malonyl_transacylase_ACP-bd"/>
</dbReference>
<dbReference type="NCBIfam" id="TIGR03131">
    <property type="entry name" value="malonate_mdcH"/>
    <property type="match status" value="1"/>
</dbReference>
<evidence type="ECO:0000313" key="8">
    <source>
        <dbReference type="Proteomes" id="UP001151071"/>
    </source>
</evidence>
<dbReference type="PANTHER" id="PTHR42681">
    <property type="entry name" value="MALONYL-COA-ACYL CARRIER PROTEIN TRANSACYLASE, MITOCHONDRIAL"/>
    <property type="match status" value="1"/>
</dbReference>
<dbReference type="InterPro" id="IPR014043">
    <property type="entry name" value="Acyl_transferase_dom"/>
</dbReference>
<evidence type="ECO:0000313" key="7">
    <source>
        <dbReference type="EMBL" id="MDA5107929.1"/>
    </source>
</evidence>
<dbReference type="Gene3D" id="3.40.366.10">
    <property type="entry name" value="Malonyl-Coenzyme A Acyl Carrier Protein, domain 2"/>
    <property type="match status" value="1"/>
</dbReference>
<dbReference type="GO" id="GO:0006633">
    <property type="term" value="P:fatty acid biosynthetic process"/>
    <property type="evidence" value="ECO:0007669"/>
    <property type="project" value="TreeGrafter"/>
</dbReference>
<dbReference type="SMART" id="SM00827">
    <property type="entry name" value="PKS_AT"/>
    <property type="match status" value="1"/>
</dbReference>
<keyword evidence="8" id="KW-1185">Reference proteome</keyword>
<accession>A0A9X3Z2S2</accession>
<sequence>MSTAFLFPGQGSQQPGMLHNLPRHPAVAETLDEASEALNENILVWDSKEALTSTVAVQVALLVAGVAAARALVAEGAQPDMAAGHSVGAFGAAVVANVMHFRDAVPLVKLRGELMEKAYPQGYGMGVVVGIQERKLATIVEKHVTNDAPVFIANRNSPDQITISGSIRGIERILALARKEGARKAELLKVKVPSHCRLLQSVSAELAAALKTIPFRRPDIPYAGNRTARALLDPEAIREDLALGISHPVRWHEATSLLFEMGARLFIEMPPGRVLTDLARQAFPAARAVSVSDSGIKTSSILVKREKTME</sequence>
<dbReference type="Pfam" id="PF00698">
    <property type="entry name" value="Acyl_transf_1"/>
    <property type="match status" value="1"/>
</dbReference>
<evidence type="ECO:0000259" key="6">
    <source>
        <dbReference type="SMART" id="SM00827"/>
    </source>
</evidence>
<dbReference type="InterPro" id="IPR017554">
    <property type="entry name" value="Malonate_deCOase_MdcHsu"/>
</dbReference>
<keyword evidence="1 4" id="KW-0808">Transferase</keyword>
<evidence type="ECO:0000256" key="3">
    <source>
        <dbReference type="ARBA" id="ARBA00048462"/>
    </source>
</evidence>
<evidence type="ECO:0000256" key="1">
    <source>
        <dbReference type="ARBA" id="ARBA00022679"/>
    </source>
</evidence>
<dbReference type="Gene3D" id="3.30.70.250">
    <property type="entry name" value="Malonyl-CoA ACP transacylase, ACP-binding"/>
    <property type="match status" value="1"/>
</dbReference>
<proteinExistence type="inferred from homology"/>
<feature type="domain" description="Malonyl-CoA:ACP transacylase (MAT)" evidence="6">
    <location>
        <begin position="6"/>
        <end position="306"/>
    </location>
</feature>
<dbReference type="InterPro" id="IPR001227">
    <property type="entry name" value="Ac_transferase_dom_sf"/>
</dbReference>
<dbReference type="GO" id="GO:0004314">
    <property type="term" value="F:[acyl-carrier-protein] S-malonyltransferase activity"/>
    <property type="evidence" value="ECO:0007669"/>
    <property type="project" value="UniProtKB-EC"/>
</dbReference>
<dbReference type="PANTHER" id="PTHR42681:SF1">
    <property type="entry name" value="MALONYL-COA-ACYL CARRIER PROTEIN TRANSACYLASE, MITOCHONDRIAL"/>
    <property type="match status" value="1"/>
</dbReference>
<name>A0A9X3Z2S2_9BACL</name>
<dbReference type="InterPro" id="IPR016035">
    <property type="entry name" value="Acyl_Trfase/lysoPLipase"/>
</dbReference>
<evidence type="ECO:0000256" key="4">
    <source>
        <dbReference type="PIRNR" id="PIRNR000446"/>
    </source>
</evidence>
<feature type="active site" evidence="5">
    <location>
        <position position="86"/>
    </location>
</feature>
<dbReference type="EC" id="2.3.1.39" evidence="4"/>
<dbReference type="SUPFAM" id="SSF55048">
    <property type="entry name" value="Probable ACP-binding domain of malonyl-CoA ACP transacylase"/>
    <property type="match status" value="1"/>
</dbReference>
<keyword evidence="2 4" id="KW-0012">Acyltransferase</keyword>